<dbReference type="VEuPathDB" id="FungiDB:RhiirFUN_010080"/>
<evidence type="ECO:0008006" key="3">
    <source>
        <dbReference type="Google" id="ProtNLM"/>
    </source>
</evidence>
<sequence>MTCSKIFSGDLPELTNEIIQYFRKDLSTLYSCILVNRLWCRLAIPLLWEDPFSIPTQHYHCIKTYLCFLNEDDKAKFNEYGINDNLFISNTLFNYPSFIKYLDTIKIYNSIQNWVITLVDKCNHKLRNKLGNLVYRSLLEVFIENEGNLYSLKVVLSTSYLHKYFDDNLDLILQNPNLTYNIRGLIFDNRFNSFRCVFQNTIPFLKFLYSNCNLISTFCFEFPEKLLTNNSLIENYLSQIIISQHNLKEISFGYFINLYNPFLSLKNSNCSNTLNTIIFNNIDFKNLINILQKVFDQLNVLESIHLIDCHSLNSDFVQQIIKVNKPFKLISLFMIEILHIESLQLLLMKFGDCIENFGFGNRNSGEEYGVIIPEKQQLFEYVMKYCKKINYFDSGIPADDNNIYLMIKNNQHNINYLIIELDVDMYIIYDELSSTILQNLGQVLPSKLEYLCLSLSFRTNDLEIFLKNSQNTFIKKLLIENIVPDKDENILFCIKKYIMKEERVKYLAILQSGPNSYNMDIIDLYLSEDEVNEYKLHNIIVQPYDDLCIDSYIFINNNYLQYYDL</sequence>
<comment type="caution">
    <text evidence="1">The sequence shown here is derived from an EMBL/GenBank/DDBJ whole genome shotgun (WGS) entry which is preliminary data.</text>
</comment>
<accession>A0A2N0R774</accession>
<dbReference type="Proteomes" id="UP000232688">
    <property type="component" value="Unassembled WGS sequence"/>
</dbReference>
<dbReference type="VEuPathDB" id="FungiDB:RhiirA1_469874"/>
<dbReference type="AlphaFoldDB" id="A0A2N0R774"/>
<gene>
    <name evidence="1" type="ORF">RhiirA1_469874</name>
</gene>
<name>A0A2N0R774_9GLOM</name>
<reference evidence="1 2" key="1">
    <citation type="submission" date="2017-10" db="EMBL/GenBank/DDBJ databases">
        <title>Extensive intraspecific genome diversity in a model arbuscular mycorrhizal fungus.</title>
        <authorList>
            <person name="Chen E.C.H."/>
            <person name="Morin E."/>
            <person name="Baudet D."/>
            <person name="Noel J."/>
            <person name="Ndikumana S."/>
            <person name="Charron P."/>
            <person name="St-Onge C."/>
            <person name="Giorgi J."/>
            <person name="Grigoriev I.V."/>
            <person name="Roux C."/>
            <person name="Martin F.M."/>
            <person name="Corradi N."/>
        </authorList>
    </citation>
    <scope>NUCLEOTIDE SEQUENCE [LARGE SCALE GENOMIC DNA]</scope>
    <source>
        <strain evidence="1 2">A1</strain>
    </source>
</reference>
<dbReference type="EMBL" id="LLXH01001392">
    <property type="protein sequence ID" value="PKC59155.1"/>
    <property type="molecule type" value="Genomic_DNA"/>
</dbReference>
<proteinExistence type="predicted"/>
<evidence type="ECO:0000313" key="1">
    <source>
        <dbReference type="EMBL" id="PKC59155.1"/>
    </source>
</evidence>
<protein>
    <recommendedName>
        <fullName evidence="3">F-box domain-containing protein</fullName>
    </recommendedName>
</protein>
<dbReference type="VEuPathDB" id="FungiDB:FUN_006342"/>
<reference evidence="1 2" key="2">
    <citation type="submission" date="2017-10" db="EMBL/GenBank/DDBJ databases">
        <title>Genome analyses suggest a sexual origin of heterokaryosis in a supposedly ancient asexual fungus.</title>
        <authorList>
            <person name="Corradi N."/>
            <person name="Sedzielewska K."/>
            <person name="Noel J."/>
            <person name="Charron P."/>
            <person name="Farinelli L."/>
            <person name="Marton T."/>
            <person name="Kruger M."/>
            <person name="Pelin A."/>
            <person name="Brachmann A."/>
            <person name="Corradi N."/>
        </authorList>
    </citation>
    <scope>NUCLEOTIDE SEQUENCE [LARGE SCALE GENOMIC DNA]</scope>
    <source>
        <strain evidence="1 2">A1</strain>
    </source>
</reference>
<evidence type="ECO:0000313" key="2">
    <source>
        <dbReference type="Proteomes" id="UP000232688"/>
    </source>
</evidence>
<organism evidence="1 2">
    <name type="scientific">Rhizophagus irregularis</name>
    <dbReference type="NCBI Taxonomy" id="588596"/>
    <lineage>
        <taxon>Eukaryota</taxon>
        <taxon>Fungi</taxon>
        <taxon>Fungi incertae sedis</taxon>
        <taxon>Mucoromycota</taxon>
        <taxon>Glomeromycotina</taxon>
        <taxon>Glomeromycetes</taxon>
        <taxon>Glomerales</taxon>
        <taxon>Glomeraceae</taxon>
        <taxon>Rhizophagus</taxon>
    </lineage>
</organism>